<dbReference type="InterPro" id="IPR058922">
    <property type="entry name" value="WHD_DRP"/>
</dbReference>
<keyword evidence="5" id="KW-0611">Plant defense</keyword>
<feature type="domain" description="Disease resistance protein winged helix" evidence="7">
    <location>
        <begin position="272"/>
        <end position="298"/>
    </location>
</feature>
<dbReference type="InterPro" id="IPR044974">
    <property type="entry name" value="Disease_R_plants"/>
</dbReference>
<dbReference type="InterPro" id="IPR027417">
    <property type="entry name" value="P-loop_NTPase"/>
</dbReference>
<dbReference type="Pfam" id="PF00931">
    <property type="entry name" value="NB-ARC"/>
    <property type="match status" value="1"/>
</dbReference>
<dbReference type="GO" id="GO:0098542">
    <property type="term" value="P:defense response to other organism"/>
    <property type="evidence" value="ECO:0007669"/>
    <property type="project" value="TreeGrafter"/>
</dbReference>
<sequence length="308" mass="34739">MQHKIRQSVNNNNIRHLVEPQIANPQVAAARVNPSGAEHEQIIVGFDEVSLSIMDRLTGEYRKQLDIISIVGMGGVAYTTRDLLIGILASMGISVHEAITEQKLCEMVYKSLKGRKYLMVIDDIWSTKAWDNLRQCFPDDNKGSRIILTTRLTEVALHAKPGGFTHNLQCLTEEKSWELLCRKSFRGYESPQTLIETGKHIAQKCQGLPLALVVIAGILEKGEKSKDLWEKVAESVSSYIADDPKGCLDTLALSYEHLPHHLKNCFLYVAGFPEDYEIQARRLIRLWMAEGFVKEEKETAQRGFRGTS</sequence>
<evidence type="ECO:0000313" key="8">
    <source>
        <dbReference type="EMBL" id="CAH1429930.1"/>
    </source>
</evidence>
<dbReference type="Gene3D" id="1.10.8.430">
    <property type="entry name" value="Helical domain of apoptotic protease-activating factors"/>
    <property type="match status" value="1"/>
</dbReference>
<dbReference type="Proteomes" id="UP001157418">
    <property type="component" value="Unassembled WGS sequence"/>
</dbReference>
<dbReference type="InterPro" id="IPR002182">
    <property type="entry name" value="NB-ARC"/>
</dbReference>
<evidence type="ECO:0008006" key="10">
    <source>
        <dbReference type="Google" id="ProtNLM"/>
    </source>
</evidence>
<evidence type="ECO:0000256" key="4">
    <source>
        <dbReference type="ARBA" id="ARBA00022741"/>
    </source>
</evidence>
<gene>
    <name evidence="8" type="ORF">LVIROSA_LOCUS16750</name>
</gene>
<dbReference type="GO" id="GO:0043531">
    <property type="term" value="F:ADP binding"/>
    <property type="evidence" value="ECO:0007669"/>
    <property type="project" value="InterPro"/>
</dbReference>
<dbReference type="Pfam" id="PF23559">
    <property type="entry name" value="WHD_DRP"/>
    <property type="match status" value="1"/>
</dbReference>
<evidence type="ECO:0000256" key="5">
    <source>
        <dbReference type="ARBA" id="ARBA00022821"/>
    </source>
</evidence>
<keyword evidence="9" id="KW-1185">Reference proteome</keyword>
<comment type="caution">
    <text evidence="8">The sequence shown here is derived from an EMBL/GenBank/DDBJ whole genome shotgun (WGS) entry which is preliminary data.</text>
</comment>
<dbReference type="PANTHER" id="PTHR23155">
    <property type="entry name" value="DISEASE RESISTANCE PROTEIN RP"/>
    <property type="match status" value="1"/>
</dbReference>
<keyword evidence="2" id="KW-0963">Cytoplasm</keyword>
<dbReference type="InterPro" id="IPR042197">
    <property type="entry name" value="Apaf_helical"/>
</dbReference>
<protein>
    <recommendedName>
        <fullName evidence="10">NB-ARC domain-containing protein</fullName>
    </recommendedName>
</protein>
<reference evidence="8 9" key="1">
    <citation type="submission" date="2022-01" db="EMBL/GenBank/DDBJ databases">
        <authorList>
            <person name="Xiong W."/>
            <person name="Schranz E."/>
        </authorList>
    </citation>
    <scope>NUCLEOTIDE SEQUENCE [LARGE SCALE GENOMIC DNA]</scope>
</reference>
<keyword evidence="3" id="KW-0433">Leucine-rich repeat</keyword>
<evidence type="ECO:0000259" key="6">
    <source>
        <dbReference type="Pfam" id="PF00931"/>
    </source>
</evidence>
<comment type="subcellular location">
    <subcellularLocation>
        <location evidence="1">Cytoplasm</location>
    </subcellularLocation>
</comment>
<dbReference type="PRINTS" id="PR00364">
    <property type="entry name" value="DISEASERSIST"/>
</dbReference>
<evidence type="ECO:0000259" key="7">
    <source>
        <dbReference type="Pfam" id="PF23559"/>
    </source>
</evidence>
<evidence type="ECO:0000256" key="2">
    <source>
        <dbReference type="ARBA" id="ARBA00022490"/>
    </source>
</evidence>
<organism evidence="8 9">
    <name type="scientific">Lactuca virosa</name>
    <dbReference type="NCBI Taxonomy" id="75947"/>
    <lineage>
        <taxon>Eukaryota</taxon>
        <taxon>Viridiplantae</taxon>
        <taxon>Streptophyta</taxon>
        <taxon>Embryophyta</taxon>
        <taxon>Tracheophyta</taxon>
        <taxon>Spermatophyta</taxon>
        <taxon>Magnoliopsida</taxon>
        <taxon>eudicotyledons</taxon>
        <taxon>Gunneridae</taxon>
        <taxon>Pentapetalae</taxon>
        <taxon>asterids</taxon>
        <taxon>campanulids</taxon>
        <taxon>Asterales</taxon>
        <taxon>Asteraceae</taxon>
        <taxon>Cichorioideae</taxon>
        <taxon>Cichorieae</taxon>
        <taxon>Lactucinae</taxon>
        <taxon>Lactuca</taxon>
    </lineage>
</organism>
<evidence type="ECO:0000313" key="9">
    <source>
        <dbReference type="Proteomes" id="UP001157418"/>
    </source>
</evidence>
<name>A0AAU9N6L1_9ASTR</name>
<dbReference type="PANTHER" id="PTHR23155:SF1152">
    <property type="entry name" value="AAA+ ATPASE DOMAIN-CONTAINING PROTEIN"/>
    <property type="match status" value="1"/>
</dbReference>
<feature type="domain" description="NB-ARC" evidence="6">
    <location>
        <begin position="79"/>
        <end position="186"/>
    </location>
</feature>
<accession>A0AAU9N6L1</accession>
<dbReference type="SUPFAM" id="SSF52540">
    <property type="entry name" value="P-loop containing nucleoside triphosphate hydrolases"/>
    <property type="match status" value="1"/>
</dbReference>
<dbReference type="Gene3D" id="3.40.50.300">
    <property type="entry name" value="P-loop containing nucleotide triphosphate hydrolases"/>
    <property type="match status" value="1"/>
</dbReference>
<evidence type="ECO:0000256" key="1">
    <source>
        <dbReference type="ARBA" id="ARBA00004496"/>
    </source>
</evidence>
<evidence type="ECO:0000256" key="3">
    <source>
        <dbReference type="ARBA" id="ARBA00022614"/>
    </source>
</evidence>
<dbReference type="AlphaFoldDB" id="A0AAU9N6L1"/>
<dbReference type="EMBL" id="CAKMRJ010003241">
    <property type="protein sequence ID" value="CAH1429930.1"/>
    <property type="molecule type" value="Genomic_DNA"/>
</dbReference>
<proteinExistence type="predicted"/>
<keyword evidence="4" id="KW-0547">Nucleotide-binding</keyword>